<dbReference type="GO" id="GO:0016020">
    <property type="term" value="C:membrane"/>
    <property type="evidence" value="ECO:0007669"/>
    <property type="project" value="UniProtKB-SubCell"/>
</dbReference>
<proteinExistence type="inferred from homology"/>
<keyword evidence="4" id="KW-0808">Transferase</keyword>
<dbReference type="RefSeq" id="XP_001830917.2">
    <property type="nucleotide sequence ID" value="XM_001830865.2"/>
</dbReference>
<dbReference type="EMBL" id="AACS02000003">
    <property type="protein sequence ID" value="EAU90981.2"/>
    <property type="molecule type" value="Genomic_DNA"/>
</dbReference>
<sequence length="381" mass="42807">MTLLLGAEVFNLLGTASRPSPYRRLFFLPILFLSIWPLFSPISDAERPGQPFVGLLYSLLFSASDKILFTDIQNELYLRSDKALTDAGKVEPVSQRSVWGRVKWAVELRLALRGVGWSFEPSPGHLPPPAPQRGRWTFVLCQLLRAVYHVLFLDVLSAVCRLVPYFADFRGLMMGGFPGRLSAWMFIVASHHVLSMPFCVASAIGVAVGWGKPREWPQVMGNPLDAYTVRRAWGRVWHQALRRTLTSNADVVAYKILRLPKKGVVSRYTRLFGAFFFSGVLHYFIDCVAMGHRGSLAIRTFVLQACAITFEDAVVEVAKRCGTPIRPNWFTKGVGMVWVVVWFAWSAAPWFSCTEDVKNVVQDGMDLGVGTRVVQFVMSRL</sequence>
<dbReference type="Proteomes" id="UP000001861">
    <property type="component" value="Unassembled WGS sequence"/>
</dbReference>
<dbReference type="PANTHER" id="PTHR31595:SF57">
    <property type="entry name" value="OS04G0481900 PROTEIN"/>
    <property type="match status" value="1"/>
</dbReference>
<comment type="caution">
    <text evidence="9">The sequence shown here is derived from an EMBL/GenBank/DDBJ whole genome shotgun (WGS) entry which is preliminary data.</text>
</comment>
<comment type="pathway">
    <text evidence="2">Secondary metabolite biosynthesis.</text>
</comment>
<keyword evidence="5" id="KW-0812">Transmembrane</keyword>
<evidence type="ECO:0000256" key="4">
    <source>
        <dbReference type="ARBA" id="ARBA00022679"/>
    </source>
</evidence>
<evidence type="ECO:0000256" key="6">
    <source>
        <dbReference type="ARBA" id="ARBA00022989"/>
    </source>
</evidence>
<evidence type="ECO:0000256" key="7">
    <source>
        <dbReference type="ARBA" id="ARBA00023136"/>
    </source>
</evidence>
<gene>
    <name evidence="9" type="ORF">CC1G_02368</name>
</gene>
<keyword evidence="10" id="KW-1185">Reference proteome</keyword>
<dbReference type="PANTHER" id="PTHR31595">
    <property type="entry name" value="LONG-CHAIN-ALCOHOL O-FATTY-ACYLTRANSFERASE 3-RELATED"/>
    <property type="match status" value="1"/>
</dbReference>
<dbReference type="eggNOG" id="ENOG502SI5I">
    <property type="taxonomic scope" value="Eukaryota"/>
</dbReference>
<evidence type="ECO:0000313" key="10">
    <source>
        <dbReference type="Proteomes" id="UP000001861"/>
    </source>
</evidence>
<evidence type="ECO:0000256" key="3">
    <source>
        <dbReference type="ARBA" id="ARBA00007282"/>
    </source>
</evidence>
<accession>A8N7W1</accession>
<protein>
    <recommendedName>
        <fullName evidence="8">Wax synthase domain-containing protein</fullName>
    </recommendedName>
</protein>
<dbReference type="OrthoDB" id="1077582at2759"/>
<dbReference type="KEGG" id="cci:CC1G_02368"/>
<dbReference type="Pfam" id="PF13813">
    <property type="entry name" value="MBOAT_2"/>
    <property type="match status" value="1"/>
</dbReference>
<evidence type="ECO:0000256" key="5">
    <source>
        <dbReference type="ARBA" id="ARBA00022692"/>
    </source>
</evidence>
<comment type="similarity">
    <text evidence="3">Belongs to the wax synthase family.</text>
</comment>
<dbReference type="AlphaFoldDB" id="A8N7W1"/>
<organism evidence="9 10">
    <name type="scientific">Coprinopsis cinerea (strain Okayama-7 / 130 / ATCC MYA-4618 / FGSC 9003)</name>
    <name type="common">Inky cap fungus</name>
    <name type="synonym">Hormographiella aspergillata</name>
    <dbReference type="NCBI Taxonomy" id="240176"/>
    <lineage>
        <taxon>Eukaryota</taxon>
        <taxon>Fungi</taxon>
        <taxon>Dikarya</taxon>
        <taxon>Basidiomycota</taxon>
        <taxon>Agaricomycotina</taxon>
        <taxon>Agaricomycetes</taxon>
        <taxon>Agaricomycetidae</taxon>
        <taxon>Agaricales</taxon>
        <taxon>Agaricineae</taxon>
        <taxon>Psathyrellaceae</taxon>
        <taxon>Coprinopsis</taxon>
    </lineage>
</organism>
<evidence type="ECO:0000259" key="8">
    <source>
        <dbReference type="Pfam" id="PF13813"/>
    </source>
</evidence>
<name>A8N7W1_COPC7</name>
<dbReference type="InParanoid" id="A8N7W1"/>
<dbReference type="GO" id="GO:0008374">
    <property type="term" value="F:O-acyltransferase activity"/>
    <property type="evidence" value="ECO:0007669"/>
    <property type="project" value="InterPro"/>
</dbReference>
<dbReference type="GO" id="GO:0006629">
    <property type="term" value="P:lipid metabolic process"/>
    <property type="evidence" value="ECO:0007669"/>
    <property type="project" value="InterPro"/>
</dbReference>
<feature type="domain" description="Wax synthase" evidence="8">
    <location>
        <begin position="216"/>
        <end position="303"/>
    </location>
</feature>
<evidence type="ECO:0000256" key="1">
    <source>
        <dbReference type="ARBA" id="ARBA00004141"/>
    </source>
</evidence>
<evidence type="ECO:0000256" key="2">
    <source>
        <dbReference type="ARBA" id="ARBA00005179"/>
    </source>
</evidence>
<keyword evidence="6" id="KW-1133">Transmembrane helix</keyword>
<dbReference type="OMA" id="FMDAIFM"/>
<dbReference type="GeneID" id="6007370"/>
<comment type="subcellular location">
    <subcellularLocation>
        <location evidence="1">Membrane</location>
        <topology evidence="1">Multi-pass membrane protein</topology>
    </subcellularLocation>
</comment>
<dbReference type="InterPro" id="IPR032805">
    <property type="entry name" value="Wax_synthase_dom"/>
</dbReference>
<dbReference type="HOGENOM" id="CLU_032731_1_0_1"/>
<reference evidence="9 10" key="1">
    <citation type="journal article" date="2010" name="Proc. Natl. Acad. Sci. U.S.A.">
        <title>Insights into evolution of multicellular fungi from the assembled chromosomes of the mushroom Coprinopsis cinerea (Coprinus cinereus).</title>
        <authorList>
            <person name="Stajich J.E."/>
            <person name="Wilke S.K."/>
            <person name="Ahren D."/>
            <person name="Au C.H."/>
            <person name="Birren B.W."/>
            <person name="Borodovsky M."/>
            <person name="Burns C."/>
            <person name="Canback B."/>
            <person name="Casselton L.A."/>
            <person name="Cheng C.K."/>
            <person name="Deng J."/>
            <person name="Dietrich F.S."/>
            <person name="Fargo D.C."/>
            <person name="Farman M.L."/>
            <person name="Gathman A.C."/>
            <person name="Goldberg J."/>
            <person name="Guigo R."/>
            <person name="Hoegger P.J."/>
            <person name="Hooker J.B."/>
            <person name="Huggins A."/>
            <person name="James T.Y."/>
            <person name="Kamada T."/>
            <person name="Kilaru S."/>
            <person name="Kodira C."/>
            <person name="Kues U."/>
            <person name="Kupfer D."/>
            <person name="Kwan H.S."/>
            <person name="Lomsadze A."/>
            <person name="Li W."/>
            <person name="Lilly W.W."/>
            <person name="Ma L.J."/>
            <person name="Mackey A.J."/>
            <person name="Manning G."/>
            <person name="Martin F."/>
            <person name="Muraguchi H."/>
            <person name="Natvig D.O."/>
            <person name="Palmerini H."/>
            <person name="Ramesh M.A."/>
            <person name="Rehmeyer C.J."/>
            <person name="Roe B.A."/>
            <person name="Shenoy N."/>
            <person name="Stanke M."/>
            <person name="Ter-Hovhannisyan V."/>
            <person name="Tunlid A."/>
            <person name="Velagapudi R."/>
            <person name="Vision T.J."/>
            <person name="Zeng Q."/>
            <person name="Zolan M.E."/>
            <person name="Pukkila P.J."/>
        </authorList>
    </citation>
    <scope>NUCLEOTIDE SEQUENCE [LARGE SCALE GENOMIC DNA]</scope>
    <source>
        <strain evidence="10">Okayama-7 / 130 / ATCC MYA-4618 / FGSC 9003</strain>
    </source>
</reference>
<keyword evidence="7" id="KW-0472">Membrane</keyword>
<evidence type="ECO:0000313" key="9">
    <source>
        <dbReference type="EMBL" id="EAU90981.2"/>
    </source>
</evidence>
<dbReference type="VEuPathDB" id="FungiDB:CC1G_02368"/>
<dbReference type="InterPro" id="IPR044851">
    <property type="entry name" value="Wax_synthase"/>
</dbReference>